<dbReference type="Pfam" id="PF10825">
    <property type="entry name" value="DUF2752"/>
    <property type="match status" value="1"/>
</dbReference>
<reference evidence="4" key="1">
    <citation type="journal article" date="2019" name="Int. J. Syst. Evol. Microbiol.">
        <title>The Global Catalogue of Microorganisms (GCM) 10K type strain sequencing project: providing services to taxonomists for standard genome sequencing and annotation.</title>
        <authorList>
            <consortium name="The Broad Institute Genomics Platform"/>
            <consortium name="The Broad Institute Genome Sequencing Center for Infectious Disease"/>
            <person name="Wu L."/>
            <person name="Ma J."/>
        </authorList>
    </citation>
    <scope>NUCLEOTIDE SEQUENCE [LARGE SCALE GENOMIC DNA]</scope>
    <source>
        <strain evidence="4">TBRC 1826</strain>
    </source>
</reference>
<evidence type="ECO:0000256" key="2">
    <source>
        <dbReference type="SAM" id="Phobius"/>
    </source>
</evidence>
<name>A0ABV8FVS8_9ACTN</name>
<keyword evidence="4" id="KW-1185">Reference proteome</keyword>
<organism evidence="3 4">
    <name type="scientific">Nocardiopsis sediminis</name>
    <dbReference type="NCBI Taxonomy" id="1778267"/>
    <lineage>
        <taxon>Bacteria</taxon>
        <taxon>Bacillati</taxon>
        <taxon>Actinomycetota</taxon>
        <taxon>Actinomycetes</taxon>
        <taxon>Streptosporangiales</taxon>
        <taxon>Nocardiopsidaceae</taxon>
        <taxon>Nocardiopsis</taxon>
    </lineage>
</organism>
<proteinExistence type="predicted"/>
<protein>
    <submittedName>
        <fullName evidence="3">DUF2752 domain-containing protein</fullName>
    </submittedName>
</protein>
<evidence type="ECO:0000313" key="4">
    <source>
        <dbReference type="Proteomes" id="UP001595847"/>
    </source>
</evidence>
<feature type="transmembrane region" description="Helical" evidence="2">
    <location>
        <begin position="89"/>
        <end position="111"/>
    </location>
</feature>
<dbReference type="InterPro" id="IPR021215">
    <property type="entry name" value="DUF2752"/>
</dbReference>
<feature type="region of interest" description="Disordered" evidence="1">
    <location>
        <begin position="1"/>
        <end position="25"/>
    </location>
</feature>
<dbReference type="RefSeq" id="WP_378536552.1">
    <property type="nucleotide sequence ID" value="NZ_JBHSBH010000014.1"/>
</dbReference>
<feature type="transmembrane region" description="Helical" evidence="2">
    <location>
        <begin position="131"/>
        <end position="156"/>
    </location>
</feature>
<gene>
    <name evidence="3" type="ORF">ACFOVU_21845</name>
</gene>
<comment type="caution">
    <text evidence="3">The sequence shown here is derived from an EMBL/GenBank/DDBJ whole genome shotgun (WGS) entry which is preliminary data.</text>
</comment>
<feature type="transmembrane region" description="Helical" evidence="2">
    <location>
        <begin position="31"/>
        <end position="51"/>
    </location>
</feature>
<keyword evidence="2" id="KW-0472">Membrane</keyword>
<evidence type="ECO:0000256" key="1">
    <source>
        <dbReference type="SAM" id="MobiDB-lite"/>
    </source>
</evidence>
<dbReference type="Proteomes" id="UP001595847">
    <property type="component" value="Unassembled WGS sequence"/>
</dbReference>
<keyword evidence="2" id="KW-0812">Transmembrane</keyword>
<dbReference type="EMBL" id="JBHSBH010000014">
    <property type="protein sequence ID" value="MFC3998583.1"/>
    <property type="molecule type" value="Genomic_DNA"/>
</dbReference>
<sequence length="158" mass="17262">MDPVVNSTDPHPSATPPPGRPARPRGRLHPAVAPLLLGAVGIAGAVMVHFVDPHEPGHYPTCPWLMMTGTYCAGCGTMRAINALTNLDLAGAVSMNVLTVALLPFMFYSYVRWVYFAFRPPTRHIRAAHPFWLWLLLGVILAFWLVRNLPFAAILAPG</sequence>
<accession>A0ABV8FVS8</accession>
<keyword evidence="2" id="KW-1133">Transmembrane helix</keyword>
<evidence type="ECO:0000313" key="3">
    <source>
        <dbReference type="EMBL" id="MFC3998583.1"/>
    </source>
</evidence>